<dbReference type="InterPro" id="IPR001680">
    <property type="entry name" value="WD40_rpt"/>
</dbReference>
<feature type="repeat" description="WD" evidence="3">
    <location>
        <begin position="596"/>
        <end position="630"/>
    </location>
</feature>
<dbReference type="InterPro" id="IPR015943">
    <property type="entry name" value="WD40/YVTN_repeat-like_dom_sf"/>
</dbReference>
<dbReference type="PROSITE" id="PS50294">
    <property type="entry name" value="WD_REPEATS_REGION"/>
    <property type="match status" value="1"/>
</dbReference>
<dbReference type="Pfam" id="PF07676">
    <property type="entry name" value="PD40"/>
    <property type="match status" value="1"/>
</dbReference>
<dbReference type="InterPro" id="IPR024977">
    <property type="entry name" value="Apc4-like_WD40_dom"/>
</dbReference>
<dbReference type="SMART" id="SM00320">
    <property type="entry name" value="WD40"/>
    <property type="match status" value="11"/>
</dbReference>
<keyword evidence="8" id="KW-1185">Reference proteome</keyword>
<evidence type="ECO:0000259" key="6">
    <source>
        <dbReference type="Pfam" id="PF18998"/>
    </source>
</evidence>
<dbReference type="SUPFAM" id="SSF50969">
    <property type="entry name" value="YVTN repeat-like/Quinoprotein amine dehydrogenase"/>
    <property type="match status" value="1"/>
</dbReference>
<dbReference type="Pfam" id="PF00400">
    <property type="entry name" value="WD40"/>
    <property type="match status" value="5"/>
</dbReference>
<sequence>MHTRPVSPHSARFGFLFILAIASGVLSACDDDKPGPSMPAEPGVARLEMPLRTVPPGEALQVRCVADDAQGGPLTYVFDWGNGSDVTRSAEAVPSGTASSHTRVFTEDEEGSFSARCRAVDAEGHEGPWSEAVGYSIRRAPPKEGEADVRIEVVGRGKVLSTPEQIDCPGACRRYFAQGTRITLTPVPEVGWRFVGWAGSFCHGDKREEPVTFTHQWDETCVARFAPVDASAIEWAHTGAFKPDAPAWSPDGRWLAALDNRYSVESRLLIWDAASGRLLKELRGDSVLSSPYSFAWSPSGDRLAVGRKNGVITMLDTATWSTVREWPANMDEVGMLVWSPKGDRLAVMEDDSAVVQLWNVQTNAWVPGPILAKSPVRCMKWSPDGTRLALEAGPATLEGRYQAWVEIHASSSGSLETLQQGAESIAWSPDGTRYALGGLREVRVHETATHQLKATWSATPYSVASLDWSGSSRWLVAADMFGALLVLDANTGAQVADASRPGDEGGRYDGLALHPFQPSLAVVDRDPAVVRILTFDEAAHTMHARELLPHVDTVRAVAWSPAGDRVASGGEEGLVQVWDKQGTQLRTLSGHGGKPIWAVAWDGSGDRLATGGADGQACVWNVDEGTLVRAPFQHAEGNPEPPYIPEVRVVALSPDGHFLASVSEVWVEGGGRVSTVRVWDVSSGAELYRLPRRDEGLVKAVAWTPEGRYLLAANSDMTWELWDRETGALRRVDSGLKAYTGAFSLSPDGTRLVVGNVDRVRILDVGTGALLQESPGSQLARESFTVNVLAWSADGRRVAGGGVRGMVFVWDTADTRFKPTVIGFHRGDVSAVSWRPDGTAVTTGSTDVARLSTWRFAP</sequence>
<feature type="chain" id="PRO_5045108515" evidence="4">
    <location>
        <begin position="29"/>
        <end position="858"/>
    </location>
</feature>
<evidence type="ECO:0000256" key="3">
    <source>
        <dbReference type="PROSITE-ProRule" id="PRU00221"/>
    </source>
</evidence>
<feature type="repeat" description="WD" evidence="3">
    <location>
        <begin position="691"/>
        <end position="732"/>
    </location>
</feature>
<proteinExistence type="predicted"/>
<dbReference type="InterPro" id="IPR011659">
    <property type="entry name" value="WD40"/>
</dbReference>
<gene>
    <name evidence="7" type="ORF">JY651_15065</name>
</gene>
<evidence type="ECO:0000259" key="5">
    <source>
        <dbReference type="Pfam" id="PF12894"/>
    </source>
</evidence>
<keyword evidence="4" id="KW-0732">Signal</keyword>
<accession>A0ABX7P6R4</accession>
<keyword evidence="2" id="KW-0677">Repeat</keyword>
<dbReference type="InterPro" id="IPR019775">
    <property type="entry name" value="WD40_repeat_CS"/>
</dbReference>
<dbReference type="SUPFAM" id="SSF50978">
    <property type="entry name" value="WD40 repeat-like"/>
    <property type="match status" value="1"/>
</dbReference>
<dbReference type="InterPro" id="IPR011044">
    <property type="entry name" value="Quino_amine_DH_bsu"/>
</dbReference>
<dbReference type="PROSITE" id="PS51257">
    <property type="entry name" value="PROKAR_LIPOPROTEIN"/>
    <property type="match status" value="1"/>
</dbReference>
<dbReference type="InterPro" id="IPR036322">
    <property type="entry name" value="WD40_repeat_dom_sf"/>
</dbReference>
<feature type="domain" description="Anaphase-promoting complex subunit 4-like WD40" evidence="5">
    <location>
        <begin position="293"/>
        <end position="339"/>
    </location>
</feature>
<dbReference type="EMBL" id="CP071090">
    <property type="protein sequence ID" value="QSQ26167.1"/>
    <property type="molecule type" value="Genomic_DNA"/>
</dbReference>
<evidence type="ECO:0000313" key="7">
    <source>
        <dbReference type="EMBL" id="QSQ26167.1"/>
    </source>
</evidence>
<dbReference type="PROSITE" id="PS00678">
    <property type="entry name" value="WD_REPEATS_1"/>
    <property type="match status" value="1"/>
</dbReference>
<feature type="domain" description="Bacterial repeat" evidence="6">
    <location>
        <begin position="175"/>
        <end position="227"/>
    </location>
</feature>
<dbReference type="CDD" id="cd00200">
    <property type="entry name" value="WD40"/>
    <property type="match status" value="1"/>
</dbReference>
<feature type="repeat" description="WD" evidence="3">
    <location>
        <begin position="547"/>
        <end position="579"/>
    </location>
</feature>
<keyword evidence="1 3" id="KW-0853">WD repeat</keyword>
<reference evidence="7 8" key="1">
    <citation type="submission" date="2021-02" db="EMBL/GenBank/DDBJ databases">
        <title>De Novo genome assembly of isolated myxobacteria.</title>
        <authorList>
            <person name="Stevens D.C."/>
        </authorList>
    </citation>
    <scope>NUCLEOTIDE SEQUENCE [LARGE SCALE GENOMIC DNA]</scope>
    <source>
        <strain evidence="8">SCPEA02</strain>
    </source>
</reference>
<evidence type="ECO:0000256" key="2">
    <source>
        <dbReference type="ARBA" id="ARBA00022737"/>
    </source>
</evidence>
<dbReference type="InterPro" id="IPR044060">
    <property type="entry name" value="Bacterial_rp_domain"/>
</dbReference>
<evidence type="ECO:0000313" key="8">
    <source>
        <dbReference type="Proteomes" id="UP000662747"/>
    </source>
</evidence>
<protein>
    <submittedName>
        <fullName evidence="7">WD40 repeat domain-containing protein</fullName>
    </submittedName>
</protein>
<dbReference type="PANTHER" id="PTHR19848">
    <property type="entry name" value="WD40 REPEAT PROTEIN"/>
    <property type="match status" value="1"/>
</dbReference>
<dbReference type="Gene3D" id="2.130.10.10">
    <property type="entry name" value="YVTN repeat-like/Quinoprotein amine dehydrogenase"/>
    <property type="match status" value="4"/>
</dbReference>
<name>A0ABX7P6R4_9BACT</name>
<dbReference type="RefSeq" id="WP_206727717.1">
    <property type="nucleotide sequence ID" value="NZ_CP071090.1"/>
</dbReference>
<evidence type="ECO:0000256" key="4">
    <source>
        <dbReference type="SAM" id="SignalP"/>
    </source>
</evidence>
<dbReference type="Pfam" id="PF18998">
    <property type="entry name" value="Flg_new_2"/>
    <property type="match status" value="1"/>
</dbReference>
<feature type="signal peptide" evidence="4">
    <location>
        <begin position="1"/>
        <end position="28"/>
    </location>
</feature>
<dbReference type="PROSITE" id="PS50082">
    <property type="entry name" value="WD_REPEATS_2"/>
    <property type="match status" value="3"/>
</dbReference>
<evidence type="ECO:0000256" key="1">
    <source>
        <dbReference type="ARBA" id="ARBA00022574"/>
    </source>
</evidence>
<dbReference type="Pfam" id="PF12894">
    <property type="entry name" value="ANAPC4_WD40"/>
    <property type="match status" value="1"/>
</dbReference>
<organism evidence="7 8">
    <name type="scientific">Pyxidicoccus parkwayensis</name>
    <dbReference type="NCBI Taxonomy" id="2813578"/>
    <lineage>
        <taxon>Bacteria</taxon>
        <taxon>Pseudomonadati</taxon>
        <taxon>Myxococcota</taxon>
        <taxon>Myxococcia</taxon>
        <taxon>Myxococcales</taxon>
        <taxon>Cystobacterineae</taxon>
        <taxon>Myxococcaceae</taxon>
        <taxon>Pyxidicoccus</taxon>
    </lineage>
</organism>
<dbReference type="PANTHER" id="PTHR19848:SF8">
    <property type="entry name" value="F-BOX AND WD REPEAT DOMAIN CONTAINING 7"/>
    <property type="match status" value="1"/>
</dbReference>
<dbReference type="Proteomes" id="UP000662747">
    <property type="component" value="Chromosome"/>
</dbReference>